<dbReference type="Proteomes" id="UP000441585">
    <property type="component" value="Unassembled WGS sequence"/>
</dbReference>
<proteinExistence type="predicted"/>
<sequence>MAKIKSIDVYCPTCKSWSPSPIFIGDTETFASMIASGNTTNCQKGHIINCNKENFRVRSDDGGFRGNDTF</sequence>
<dbReference type="EMBL" id="WKKF01000002">
    <property type="protein sequence ID" value="MRX54854.1"/>
    <property type="molecule type" value="Genomic_DNA"/>
</dbReference>
<accession>A0A6I2MBY0</accession>
<protein>
    <submittedName>
        <fullName evidence="1">Uncharacterized protein</fullName>
    </submittedName>
</protein>
<gene>
    <name evidence="1" type="ORF">GJU41_12800</name>
</gene>
<dbReference type="AlphaFoldDB" id="A0A6I2MBY0"/>
<keyword evidence="2" id="KW-1185">Reference proteome</keyword>
<reference evidence="1 2" key="1">
    <citation type="submission" date="2019-11" db="EMBL/GenBank/DDBJ databases">
        <title>Bacillus idriensis genome.</title>
        <authorList>
            <person name="Konopka E.N."/>
            <person name="Newman J.D."/>
        </authorList>
    </citation>
    <scope>NUCLEOTIDE SEQUENCE [LARGE SCALE GENOMIC DNA]</scope>
    <source>
        <strain evidence="1 2">DSM 19097</strain>
    </source>
</reference>
<name>A0A6I2MBY0_9BACI</name>
<comment type="caution">
    <text evidence="1">The sequence shown here is derived from an EMBL/GenBank/DDBJ whole genome shotgun (WGS) entry which is preliminary data.</text>
</comment>
<organism evidence="1 2">
    <name type="scientific">Metabacillus idriensis</name>
    <dbReference type="NCBI Taxonomy" id="324768"/>
    <lineage>
        <taxon>Bacteria</taxon>
        <taxon>Bacillati</taxon>
        <taxon>Bacillota</taxon>
        <taxon>Bacilli</taxon>
        <taxon>Bacillales</taxon>
        <taxon>Bacillaceae</taxon>
        <taxon>Metabacillus</taxon>
    </lineage>
</organism>
<evidence type="ECO:0000313" key="2">
    <source>
        <dbReference type="Proteomes" id="UP000441585"/>
    </source>
</evidence>
<dbReference type="RefSeq" id="WP_154318806.1">
    <property type="nucleotide sequence ID" value="NZ_CAJGAA010000002.1"/>
</dbReference>
<evidence type="ECO:0000313" key="1">
    <source>
        <dbReference type="EMBL" id="MRX54854.1"/>
    </source>
</evidence>